<keyword evidence="1" id="KW-0812">Transmembrane</keyword>
<gene>
    <name evidence="3" type="ORF">RQP53_12915</name>
</gene>
<dbReference type="InterPro" id="IPR021309">
    <property type="entry name" value="YgaP-like_TM"/>
</dbReference>
<sequence length="65" mass="6744">MFKLNVGSTDRVLRIVAGLALIALAATGTVGPWGYIGIVPLLTGILRTCPAYSILGVNTCPSKTQ</sequence>
<feature type="transmembrane region" description="Helical" evidence="1">
    <location>
        <begin position="12"/>
        <end position="36"/>
    </location>
</feature>
<feature type="domain" description="Inner membrane protein YgaP-like transmembrane" evidence="2">
    <location>
        <begin position="3"/>
        <end position="63"/>
    </location>
</feature>
<keyword evidence="1" id="KW-1133">Transmembrane helix</keyword>
<dbReference type="Proteomes" id="UP001246372">
    <property type="component" value="Unassembled WGS sequence"/>
</dbReference>
<evidence type="ECO:0000313" key="3">
    <source>
        <dbReference type="EMBL" id="MDT9000171.1"/>
    </source>
</evidence>
<organism evidence="3 4">
    <name type="scientific">Roseateles aquae</name>
    <dbReference type="NCBI Taxonomy" id="3077235"/>
    <lineage>
        <taxon>Bacteria</taxon>
        <taxon>Pseudomonadati</taxon>
        <taxon>Pseudomonadota</taxon>
        <taxon>Betaproteobacteria</taxon>
        <taxon>Burkholderiales</taxon>
        <taxon>Sphaerotilaceae</taxon>
        <taxon>Roseateles</taxon>
    </lineage>
</organism>
<protein>
    <submittedName>
        <fullName evidence="3">DUF2892 domain-containing protein</fullName>
    </submittedName>
</protein>
<dbReference type="EMBL" id="JAVXZY010000004">
    <property type="protein sequence ID" value="MDT9000171.1"/>
    <property type="molecule type" value="Genomic_DNA"/>
</dbReference>
<keyword evidence="1" id="KW-0472">Membrane</keyword>
<evidence type="ECO:0000313" key="4">
    <source>
        <dbReference type="Proteomes" id="UP001246372"/>
    </source>
</evidence>
<keyword evidence="4" id="KW-1185">Reference proteome</keyword>
<proteinExistence type="predicted"/>
<comment type="caution">
    <text evidence="3">The sequence shown here is derived from an EMBL/GenBank/DDBJ whole genome shotgun (WGS) entry which is preliminary data.</text>
</comment>
<accession>A0ABU3PC71</accession>
<name>A0ABU3PC71_9BURK</name>
<evidence type="ECO:0000256" key="1">
    <source>
        <dbReference type="SAM" id="Phobius"/>
    </source>
</evidence>
<dbReference type="Pfam" id="PF11127">
    <property type="entry name" value="YgaP-like_TM"/>
    <property type="match status" value="1"/>
</dbReference>
<reference evidence="3" key="1">
    <citation type="submission" date="2023-09" db="EMBL/GenBank/DDBJ databases">
        <title>Paucibacter sp. APW11 Genome sequencing and assembly.</title>
        <authorList>
            <person name="Kim I."/>
        </authorList>
    </citation>
    <scope>NUCLEOTIDE SEQUENCE</scope>
    <source>
        <strain evidence="3">APW11</strain>
    </source>
</reference>
<dbReference type="RefSeq" id="WP_315650723.1">
    <property type="nucleotide sequence ID" value="NZ_JAVXZY010000004.1"/>
</dbReference>
<evidence type="ECO:0000259" key="2">
    <source>
        <dbReference type="Pfam" id="PF11127"/>
    </source>
</evidence>